<dbReference type="EMBL" id="BARU01041547">
    <property type="protein sequence ID" value="GAH76642.1"/>
    <property type="molecule type" value="Genomic_DNA"/>
</dbReference>
<sequence length="221" mass="25354">AINALKEYPDVATRVILQRQSGEENILSGVYDGTPYETVMGDLLRAKMFVALPILYYKTFAVLKRALRPDHKNVIYFYGPLFLESIVPLSYAKRLGYKIVFDVIEDYELATDVSRSFYHFVKYNFTARLSSRIKDLSAGIIVISSYLEAKCRMFTQGKVPIHYMPISVDMDRFLEKPNRMKPTVSLFYAGSFAKKDGFPVLLDAFDRLAERYKNIHLALTG</sequence>
<evidence type="ECO:0008006" key="2">
    <source>
        <dbReference type="Google" id="ProtNLM"/>
    </source>
</evidence>
<dbReference type="AlphaFoldDB" id="X1I4K0"/>
<protein>
    <recommendedName>
        <fullName evidence="2">Glycosyltransferase subfamily 4-like N-terminal domain-containing protein</fullName>
    </recommendedName>
</protein>
<gene>
    <name evidence="1" type="ORF">S03H2_64035</name>
</gene>
<dbReference type="SUPFAM" id="SSF53756">
    <property type="entry name" value="UDP-Glycosyltransferase/glycogen phosphorylase"/>
    <property type="match status" value="1"/>
</dbReference>
<accession>X1I4K0</accession>
<evidence type="ECO:0000313" key="1">
    <source>
        <dbReference type="EMBL" id="GAH76642.1"/>
    </source>
</evidence>
<dbReference type="Gene3D" id="3.40.50.2000">
    <property type="entry name" value="Glycogen Phosphorylase B"/>
    <property type="match status" value="2"/>
</dbReference>
<comment type="caution">
    <text evidence="1">The sequence shown here is derived from an EMBL/GenBank/DDBJ whole genome shotgun (WGS) entry which is preliminary data.</text>
</comment>
<name>X1I4K0_9ZZZZ</name>
<organism evidence="1">
    <name type="scientific">marine sediment metagenome</name>
    <dbReference type="NCBI Taxonomy" id="412755"/>
    <lineage>
        <taxon>unclassified sequences</taxon>
        <taxon>metagenomes</taxon>
        <taxon>ecological metagenomes</taxon>
    </lineage>
</organism>
<reference evidence="1" key="1">
    <citation type="journal article" date="2014" name="Front. Microbiol.">
        <title>High frequency of phylogenetically diverse reductive dehalogenase-homologous genes in deep subseafloor sedimentary metagenomes.</title>
        <authorList>
            <person name="Kawai M."/>
            <person name="Futagami T."/>
            <person name="Toyoda A."/>
            <person name="Takaki Y."/>
            <person name="Nishi S."/>
            <person name="Hori S."/>
            <person name="Arai W."/>
            <person name="Tsubouchi T."/>
            <person name="Morono Y."/>
            <person name="Uchiyama I."/>
            <person name="Ito T."/>
            <person name="Fujiyama A."/>
            <person name="Inagaki F."/>
            <person name="Takami H."/>
        </authorList>
    </citation>
    <scope>NUCLEOTIDE SEQUENCE</scope>
    <source>
        <strain evidence="1">Expedition CK06-06</strain>
    </source>
</reference>
<feature type="non-terminal residue" evidence="1">
    <location>
        <position position="221"/>
    </location>
</feature>
<proteinExistence type="predicted"/>
<feature type="non-terminal residue" evidence="1">
    <location>
        <position position="1"/>
    </location>
</feature>